<protein>
    <submittedName>
        <fullName evidence="1">Uncharacterized protein</fullName>
    </submittedName>
</protein>
<gene>
    <name evidence="1" type="ORF">BV22DRAFT_1135388</name>
</gene>
<sequence>MGFILNFIHTCTSVIALQLCFGWLFIAVNKFRLVEDLSPAIDIHRFIRFLVPPPVLRTLRRSLRPNTASFGPSSGVPRKAPEEPDLTSAYTTQDIDLAQTPAGRSTLLQPRYSKVPPLQVHQTPTQHSGWGADTLSASDFSNARRHSGSTRNLTPPRSPSTTTQPDAPLRKLTASHAASLIQLRAAARNASSVDDADDPQEHGMANSQPIEDDVTFSLY</sequence>
<dbReference type="EMBL" id="MU267054">
    <property type="protein sequence ID" value="KAH7917462.1"/>
    <property type="molecule type" value="Genomic_DNA"/>
</dbReference>
<evidence type="ECO:0000313" key="1">
    <source>
        <dbReference type="EMBL" id="KAH7917462.1"/>
    </source>
</evidence>
<keyword evidence="2" id="KW-1185">Reference proteome</keyword>
<evidence type="ECO:0000313" key="2">
    <source>
        <dbReference type="Proteomes" id="UP000790709"/>
    </source>
</evidence>
<proteinExistence type="predicted"/>
<organism evidence="1 2">
    <name type="scientific">Leucogyrophana mollusca</name>
    <dbReference type="NCBI Taxonomy" id="85980"/>
    <lineage>
        <taxon>Eukaryota</taxon>
        <taxon>Fungi</taxon>
        <taxon>Dikarya</taxon>
        <taxon>Basidiomycota</taxon>
        <taxon>Agaricomycotina</taxon>
        <taxon>Agaricomycetes</taxon>
        <taxon>Agaricomycetidae</taxon>
        <taxon>Boletales</taxon>
        <taxon>Boletales incertae sedis</taxon>
        <taxon>Leucogyrophana</taxon>
    </lineage>
</organism>
<dbReference type="Proteomes" id="UP000790709">
    <property type="component" value="Unassembled WGS sequence"/>
</dbReference>
<name>A0ACB8AYF4_9AGAM</name>
<accession>A0ACB8AYF4</accession>
<reference evidence="1" key="1">
    <citation type="journal article" date="2021" name="New Phytol.">
        <title>Evolutionary innovations through gain and loss of genes in the ectomycorrhizal Boletales.</title>
        <authorList>
            <person name="Wu G."/>
            <person name="Miyauchi S."/>
            <person name="Morin E."/>
            <person name="Kuo A."/>
            <person name="Drula E."/>
            <person name="Varga T."/>
            <person name="Kohler A."/>
            <person name="Feng B."/>
            <person name="Cao Y."/>
            <person name="Lipzen A."/>
            <person name="Daum C."/>
            <person name="Hundley H."/>
            <person name="Pangilinan J."/>
            <person name="Johnson J."/>
            <person name="Barry K."/>
            <person name="LaButti K."/>
            <person name="Ng V."/>
            <person name="Ahrendt S."/>
            <person name="Min B."/>
            <person name="Choi I.G."/>
            <person name="Park H."/>
            <person name="Plett J.M."/>
            <person name="Magnuson J."/>
            <person name="Spatafora J.W."/>
            <person name="Nagy L.G."/>
            <person name="Henrissat B."/>
            <person name="Grigoriev I.V."/>
            <person name="Yang Z.L."/>
            <person name="Xu J."/>
            <person name="Martin F.M."/>
        </authorList>
    </citation>
    <scope>NUCLEOTIDE SEQUENCE</scope>
    <source>
        <strain evidence="1">KUC20120723A-06</strain>
    </source>
</reference>
<comment type="caution">
    <text evidence="1">The sequence shown here is derived from an EMBL/GenBank/DDBJ whole genome shotgun (WGS) entry which is preliminary data.</text>
</comment>